<sequence length="166" mass="19339">MERINSDGVELPPIISRRQSLHSSKNSCGWMMGVQRHEKPTGNFSRRRIKRVNYPINENQHDVKGNSLPDPVFCEIEPNFKVGLGSVTELKTGERDVRHSKFRGEEQFHEFEINRKNGKNWRRRPGQDKNELSKNHRSTGDPERHYKKFARILIDISNSVAHAIQI</sequence>
<accession>A0A8J6HMQ4</accession>
<evidence type="ECO:0000313" key="3">
    <source>
        <dbReference type="Proteomes" id="UP000719412"/>
    </source>
</evidence>
<gene>
    <name evidence="2" type="ORF">GEV33_006398</name>
</gene>
<reference evidence="2" key="1">
    <citation type="journal article" date="2020" name="J Insects Food Feed">
        <title>The yellow mealworm (Tenebrio molitor) genome: a resource for the emerging insects as food and feed industry.</title>
        <authorList>
            <person name="Eriksson T."/>
            <person name="Andere A."/>
            <person name="Kelstrup H."/>
            <person name="Emery V."/>
            <person name="Picard C."/>
        </authorList>
    </citation>
    <scope>NUCLEOTIDE SEQUENCE</scope>
    <source>
        <strain evidence="2">Stoneville</strain>
        <tissue evidence="2">Whole head</tissue>
    </source>
</reference>
<organism evidence="2 3">
    <name type="scientific">Tenebrio molitor</name>
    <name type="common">Yellow mealworm beetle</name>
    <dbReference type="NCBI Taxonomy" id="7067"/>
    <lineage>
        <taxon>Eukaryota</taxon>
        <taxon>Metazoa</taxon>
        <taxon>Ecdysozoa</taxon>
        <taxon>Arthropoda</taxon>
        <taxon>Hexapoda</taxon>
        <taxon>Insecta</taxon>
        <taxon>Pterygota</taxon>
        <taxon>Neoptera</taxon>
        <taxon>Endopterygota</taxon>
        <taxon>Coleoptera</taxon>
        <taxon>Polyphaga</taxon>
        <taxon>Cucujiformia</taxon>
        <taxon>Tenebrionidae</taxon>
        <taxon>Tenebrio</taxon>
    </lineage>
</organism>
<feature type="region of interest" description="Disordered" evidence="1">
    <location>
        <begin position="116"/>
        <end position="144"/>
    </location>
</feature>
<dbReference type="Proteomes" id="UP000719412">
    <property type="component" value="Unassembled WGS sequence"/>
</dbReference>
<proteinExistence type="predicted"/>
<protein>
    <submittedName>
        <fullName evidence="2">Uncharacterized protein</fullName>
    </submittedName>
</protein>
<evidence type="ECO:0000313" key="2">
    <source>
        <dbReference type="EMBL" id="KAH0816393.1"/>
    </source>
</evidence>
<feature type="compositionally biased region" description="Basic and acidic residues" evidence="1">
    <location>
        <begin position="125"/>
        <end position="144"/>
    </location>
</feature>
<dbReference type="EMBL" id="JABDTM020021620">
    <property type="protein sequence ID" value="KAH0816393.1"/>
    <property type="molecule type" value="Genomic_DNA"/>
</dbReference>
<reference evidence="2" key="2">
    <citation type="submission" date="2021-08" db="EMBL/GenBank/DDBJ databases">
        <authorList>
            <person name="Eriksson T."/>
        </authorList>
    </citation>
    <scope>NUCLEOTIDE SEQUENCE</scope>
    <source>
        <strain evidence="2">Stoneville</strain>
        <tissue evidence="2">Whole head</tissue>
    </source>
</reference>
<evidence type="ECO:0000256" key="1">
    <source>
        <dbReference type="SAM" id="MobiDB-lite"/>
    </source>
</evidence>
<keyword evidence="3" id="KW-1185">Reference proteome</keyword>
<dbReference type="AlphaFoldDB" id="A0A8J6HMQ4"/>
<comment type="caution">
    <text evidence="2">The sequence shown here is derived from an EMBL/GenBank/DDBJ whole genome shotgun (WGS) entry which is preliminary data.</text>
</comment>
<name>A0A8J6HMQ4_TENMO</name>